<proteinExistence type="predicted"/>
<dbReference type="Pfam" id="PF11271">
    <property type="entry name" value="PorA"/>
    <property type="match status" value="1"/>
</dbReference>
<name>A0ABV8FJN1_9ACTN</name>
<keyword evidence="1" id="KW-1133">Transmembrane helix</keyword>
<keyword evidence="1" id="KW-0812">Transmembrane</keyword>
<keyword evidence="3" id="KW-1185">Reference proteome</keyword>
<protein>
    <submittedName>
        <fullName evidence="2">DUF3068 domain-containing protein</fullName>
    </submittedName>
</protein>
<dbReference type="Proteomes" id="UP001595847">
    <property type="component" value="Unassembled WGS sequence"/>
</dbReference>
<dbReference type="RefSeq" id="WP_378529807.1">
    <property type="nucleotide sequence ID" value="NZ_JBHSBH010000003.1"/>
</dbReference>
<reference evidence="3" key="1">
    <citation type="journal article" date="2019" name="Int. J. Syst. Evol. Microbiol.">
        <title>The Global Catalogue of Microorganisms (GCM) 10K type strain sequencing project: providing services to taxonomists for standard genome sequencing and annotation.</title>
        <authorList>
            <consortium name="The Broad Institute Genomics Platform"/>
            <consortium name="The Broad Institute Genome Sequencing Center for Infectious Disease"/>
            <person name="Wu L."/>
            <person name="Ma J."/>
        </authorList>
    </citation>
    <scope>NUCLEOTIDE SEQUENCE [LARGE SCALE GENOMIC DNA]</scope>
    <source>
        <strain evidence="3">TBRC 1826</strain>
    </source>
</reference>
<gene>
    <name evidence="2" type="ORF">ACFOVU_03525</name>
</gene>
<sequence length="308" mass="34202">MRRTVAVVCIALGVFSVVLAPLLRFWMAAAVMKTPMDQYNETTNRGEDVTYFSAQDVEQVDGATVEAYTTVRADVAASDEDVVVWDQFTWVKDVDRDFAILSTTRRAGHDRVSGEAVDCCDASVNDEPVTQSGQAFKFPFLTEQRDYELFDVPTRQTLPITFEGVETVEGIETYRFEQVVEPTKINERTLPRSLLGMEGDGDVTADEVFSVTRTYWIEPNTGAPIDLIEDQHRGAFVDGEERLVLFDGEMRFTDDTIEQNIEGVQQGLTVLPLLRTTIPLVLVITGPVLLAIGALLLVSARSAAAQRH</sequence>
<evidence type="ECO:0000313" key="3">
    <source>
        <dbReference type="Proteomes" id="UP001595847"/>
    </source>
</evidence>
<dbReference type="EMBL" id="JBHSBH010000003">
    <property type="protein sequence ID" value="MFC3994968.1"/>
    <property type="molecule type" value="Genomic_DNA"/>
</dbReference>
<comment type="caution">
    <text evidence="2">The sequence shown here is derived from an EMBL/GenBank/DDBJ whole genome shotgun (WGS) entry which is preliminary data.</text>
</comment>
<evidence type="ECO:0000313" key="2">
    <source>
        <dbReference type="EMBL" id="MFC3994968.1"/>
    </source>
</evidence>
<dbReference type="InterPro" id="IPR021424">
    <property type="entry name" value="PorA"/>
</dbReference>
<accession>A0ABV8FJN1</accession>
<feature type="transmembrane region" description="Helical" evidence="1">
    <location>
        <begin position="278"/>
        <end position="298"/>
    </location>
</feature>
<keyword evidence="1" id="KW-0472">Membrane</keyword>
<evidence type="ECO:0000256" key="1">
    <source>
        <dbReference type="SAM" id="Phobius"/>
    </source>
</evidence>
<organism evidence="2 3">
    <name type="scientific">Nocardiopsis sediminis</name>
    <dbReference type="NCBI Taxonomy" id="1778267"/>
    <lineage>
        <taxon>Bacteria</taxon>
        <taxon>Bacillati</taxon>
        <taxon>Actinomycetota</taxon>
        <taxon>Actinomycetes</taxon>
        <taxon>Streptosporangiales</taxon>
        <taxon>Nocardiopsidaceae</taxon>
        <taxon>Nocardiopsis</taxon>
    </lineage>
</organism>